<gene>
    <name evidence="1" type="ORF">CG30477</name>
</gene>
<sequence length="104" mass="11869">MRALKTKIANEFHSFVMPFYGQPMKCSRTVTAINNFQRFSAVYKQQRNGLWAKMILLFASFELSHFTGCDLAKSSMYINVNSVDGANFRFALTSSRGKCNHNLD</sequence>
<dbReference type="AlphaFoldDB" id="Q6NND4"/>
<dbReference type="EMBL" id="BT011356">
    <property type="protein sequence ID" value="AAR96148.1"/>
    <property type="molecule type" value="mRNA"/>
</dbReference>
<evidence type="ECO:0000313" key="1">
    <source>
        <dbReference type="EMBL" id="AAR96148.1"/>
    </source>
</evidence>
<proteinExistence type="evidence at transcript level"/>
<accession>Q6NND4</accession>
<organism evidence="1">
    <name type="scientific">Drosophila melanogaster</name>
    <name type="common">Fruit fly</name>
    <dbReference type="NCBI Taxonomy" id="7227"/>
    <lineage>
        <taxon>Eukaryota</taxon>
        <taxon>Metazoa</taxon>
        <taxon>Ecdysozoa</taxon>
        <taxon>Arthropoda</taxon>
        <taxon>Hexapoda</taxon>
        <taxon>Insecta</taxon>
        <taxon>Pterygota</taxon>
        <taxon>Neoptera</taxon>
        <taxon>Endopterygota</taxon>
        <taxon>Diptera</taxon>
        <taxon>Brachycera</taxon>
        <taxon>Muscomorpha</taxon>
        <taxon>Ephydroidea</taxon>
        <taxon>Drosophilidae</taxon>
        <taxon>Drosophila</taxon>
        <taxon>Sophophora</taxon>
    </lineage>
</organism>
<name>Q6NND4_DROME</name>
<reference evidence="1" key="1">
    <citation type="submission" date="2004-01" db="EMBL/GenBank/DDBJ databases">
        <authorList>
            <person name="Stapleton M."/>
            <person name="Carlson J."/>
            <person name="Chavez C."/>
            <person name="Frise E."/>
            <person name="George R."/>
            <person name="Pacleb J."/>
            <person name="Park S."/>
            <person name="Wan K."/>
            <person name="Yu C."/>
            <person name="Rubin G.M."/>
            <person name="Celniker S."/>
        </authorList>
    </citation>
    <scope>NUCLEOTIDE SEQUENCE</scope>
    <source>
        <strain evidence="1">Berkeley</strain>
    </source>
</reference>
<protein>
    <submittedName>
        <fullName evidence="1">RE70844p</fullName>
    </submittedName>
</protein>